<feature type="chain" id="PRO_5046142185" description="DUF2599 domain-containing protein" evidence="1">
    <location>
        <begin position="19"/>
        <end position="331"/>
    </location>
</feature>
<evidence type="ECO:0008006" key="4">
    <source>
        <dbReference type="Google" id="ProtNLM"/>
    </source>
</evidence>
<dbReference type="InterPro" id="IPR013207">
    <property type="entry name" value="LGFP"/>
</dbReference>
<reference evidence="2 3" key="1">
    <citation type="journal article" date="2019" name="Int. J. Syst. Evol. Microbiol.">
        <title>The Global Catalogue of Microorganisms (GCM) 10K type strain sequencing project: providing services to taxonomists for standard genome sequencing and annotation.</title>
        <authorList>
            <consortium name="The Broad Institute Genomics Platform"/>
            <consortium name="The Broad Institute Genome Sequencing Center for Infectious Disease"/>
            <person name="Wu L."/>
            <person name="Ma J."/>
        </authorList>
    </citation>
    <scope>NUCLEOTIDE SEQUENCE [LARGE SCALE GENOMIC DNA]</scope>
    <source>
        <strain evidence="2 3">JCM 4087</strain>
    </source>
</reference>
<organism evidence="2 3">
    <name type="scientific">Streptomyces thioluteus</name>
    <dbReference type="NCBI Taxonomy" id="66431"/>
    <lineage>
        <taxon>Bacteria</taxon>
        <taxon>Bacillati</taxon>
        <taxon>Actinomycetota</taxon>
        <taxon>Actinomycetes</taxon>
        <taxon>Kitasatosporales</taxon>
        <taxon>Streptomycetaceae</taxon>
        <taxon>Streptomyces</taxon>
    </lineage>
</organism>
<dbReference type="InterPro" id="IPR019719">
    <property type="entry name" value="DUF2599"/>
</dbReference>
<dbReference type="Proteomes" id="UP001501102">
    <property type="component" value="Unassembled WGS sequence"/>
</dbReference>
<dbReference type="EMBL" id="BAAAXZ010000081">
    <property type="protein sequence ID" value="GAA2925293.1"/>
    <property type="molecule type" value="Genomic_DNA"/>
</dbReference>
<protein>
    <recommendedName>
        <fullName evidence="4">DUF2599 domain-containing protein</fullName>
    </recommendedName>
</protein>
<evidence type="ECO:0000313" key="3">
    <source>
        <dbReference type="Proteomes" id="UP001501102"/>
    </source>
</evidence>
<evidence type="ECO:0000313" key="2">
    <source>
        <dbReference type="EMBL" id="GAA2925293.1"/>
    </source>
</evidence>
<name>A0ABN3WT15_STRTU</name>
<comment type="caution">
    <text evidence="2">The sequence shown here is derived from an EMBL/GenBank/DDBJ whole genome shotgun (WGS) entry which is preliminary data.</text>
</comment>
<evidence type="ECO:0000256" key="1">
    <source>
        <dbReference type="SAM" id="SignalP"/>
    </source>
</evidence>
<keyword evidence="1" id="KW-0732">Signal</keyword>
<accession>A0ABN3WT15</accession>
<dbReference type="Pfam" id="PF10783">
    <property type="entry name" value="DUF2599"/>
    <property type="match status" value="1"/>
</dbReference>
<keyword evidence="3" id="KW-1185">Reference proteome</keyword>
<gene>
    <name evidence="2" type="ORF">GCM10020221_21580</name>
</gene>
<proteinExistence type="predicted"/>
<feature type="signal peptide" evidence="1">
    <location>
        <begin position="1"/>
        <end position="18"/>
    </location>
</feature>
<dbReference type="Pfam" id="PF08310">
    <property type="entry name" value="LGFP"/>
    <property type="match status" value="2"/>
</dbReference>
<sequence length="331" mass="36070">MFAAVLLALTVQAPGAAADDAVVCGHRVQGAILAKYQEMGGESSPLGCPKTDELTTPNGVGRYNTFVGGSIYWSPDTGAHPVWGAIGDKWGTLGWEAGYLGFPAGDELANPDGAGRRQQFQGGTVYWHPTLSNGAHAVSGNIGWVWGAYNWESGAFGYPTSDVYWDKENKESYQKFTNNKNLRIFSNPNGNGVEGCERACAGYYGVVGDGPGDQATDLINETRVEIPLQDWNTKFVIRAWPTLKGRAASKADYKAGWDQMMSRVPTPWAMTPTMQSSLYKQFACHAVFSVPNPTKPGEWLGGPSWDLESWRSDVPWTTALNPLRNSKCNWD</sequence>